<reference evidence="2 3" key="1">
    <citation type="submission" date="2024-09" db="EMBL/GenBank/DDBJ databases">
        <authorList>
            <person name="Sun Q."/>
            <person name="Mori K."/>
        </authorList>
    </citation>
    <scope>NUCLEOTIDE SEQUENCE [LARGE SCALE GENOMIC DNA]</scope>
    <source>
        <strain evidence="2 3">CCM 4839</strain>
    </source>
</reference>
<dbReference type="Pfam" id="PF11079">
    <property type="entry name" value="YqhG"/>
    <property type="match status" value="2"/>
</dbReference>
<feature type="region of interest" description="Disordered" evidence="1">
    <location>
        <begin position="97"/>
        <end position="124"/>
    </location>
</feature>
<sequence>MNDRQVHKFVQRYLETTECRIMEKSPAHFLVKLSPKADRDLTNRPFYWGFVDRTGAEPETMSMLLVTDKNKYDESKASEKGASVASSRGGVITGAVTTQPAVNPSGIQATPGASGPSGATQPAGGIAGAAEAAIGRSMGFIHGTLNTNVRVPREDLHYGSRKLEQLFESAKANGSYLCLFQEPDKKNSHPLQSTAYTAWLGVNYKVEFACDMKREELHSFGVSLATGQCAEQFYDRLQSLRMTPRLPPNVHTAKNGLTLNKATAIAEQTLERKLRSYDYEWADAAADRLQLELATIQHYYEPLLESPDEEVRRAVAEQFKRRQDEIRWQYEPRVTVSAINCGIFYLQGIG</sequence>
<evidence type="ECO:0000256" key="1">
    <source>
        <dbReference type="SAM" id="MobiDB-lite"/>
    </source>
</evidence>
<dbReference type="EMBL" id="JBHLVF010000028">
    <property type="protein sequence ID" value="MFC0392958.1"/>
    <property type="molecule type" value="Genomic_DNA"/>
</dbReference>
<feature type="compositionally biased region" description="Polar residues" evidence="1">
    <location>
        <begin position="97"/>
        <end position="108"/>
    </location>
</feature>
<dbReference type="InterPro" id="IPR024562">
    <property type="entry name" value="YqhG"/>
</dbReference>
<name>A0ABV6JAS2_9BACL</name>
<dbReference type="RefSeq" id="WP_204819042.1">
    <property type="nucleotide sequence ID" value="NZ_JANHOF010000018.1"/>
</dbReference>
<comment type="caution">
    <text evidence="2">The sequence shown here is derived from an EMBL/GenBank/DDBJ whole genome shotgun (WGS) entry which is preliminary data.</text>
</comment>
<dbReference type="Proteomes" id="UP001589818">
    <property type="component" value="Unassembled WGS sequence"/>
</dbReference>
<evidence type="ECO:0000313" key="3">
    <source>
        <dbReference type="Proteomes" id="UP001589818"/>
    </source>
</evidence>
<evidence type="ECO:0000313" key="2">
    <source>
        <dbReference type="EMBL" id="MFC0392958.1"/>
    </source>
</evidence>
<proteinExistence type="predicted"/>
<protein>
    <submittedName>
        <fullName evidence="2">YqhG family protein</fullName>
    </submittedName>
</protein>
<organism evidence="2 3">
    <name type="scientific">Paenibacillus mendelii</name>
    <dbReference type="NCBI Taxonomy" id="206163"/>
    <lineage>
        <taxon>Bacteria</taxon>
        <taxon>Bacillati</taxon>
        <taxon>Bacillota</taxon>
        <taxon>Bacilli</taxon>
        <taxon>Bacillales</taxon>
        <taxon>Paenibacillaceae</taxon>
        <taxon>Paenibacillus</taxon>
    </lineage>
</organism>
<keyword evidence="3" id="KW-1185">Reference proteome</keyword>
<gene>
    <name evidence="2" type="ORF">ACFFJ8_16450</name>
</gene>
<accession>A0ABV6JAS2</accession>